<name>A0A9W7Y7T5_9FUNG</name>
<comment type="caution">
    <text evidence="2">The sequence shown here is derived from an EMBL/GenBank/DDBJ whole genome shotgun (WGS) entry which is preliminary data.</text>
</comment>
<evidence type="ECO:0000313" key="2">
    <source>
        <dbReference type="EMBL" id="KAJ1726372.1"/>
    </source>
</evidence>
<reference evidence="2" key="1">
    <citation type="submission" date="2022-07" db="EMBL/GenBank/DDBJ databases">
        <title>Phylogenomic reconstructions and comparative analyses of Kickxellomycotina fungi.</title>
        <authorList>
            <person name="Reynolds N.K."/>
            <person name="Stajich J.E."/>
            <person name="Barry K."/>
            <person name="Grigoriev I.V."/>
            <person name="Crous P."/>
            <person name="Smith M.E."/>
        </authorList>
    </citation>
    <scope>NUCLEOTIDE SEQUENCE</scope>
    <source>
        <strain evidence="2">BCRC 34381</strain>
    </source>
</reference>
<dbReference type="EMBL" id="JANBOI010001599">
    <property type="protein sequence ID" value="KAJ1726372.1"/>
    <property type="molecule type" value="Genomic_DNA"/>
</dbReference>
<protein>
    <submittedName>
        <fullName evidence="2">Uncharacterized protein</fullName>
    </submittedName>
</protein>
<keyword evidence="3" id="KW-1185">Reference proteome</keyword>
<feature type="compositionally biased region" description="Acidic residues" evidence="1">
    <location>
        <begin position="75"/>
        <end position="86"/>
    </location>
</feature>
<dbReference type="AlphaFoldDB" id="A0A9W7Y7T5"/>
<gene>
    <name evidence="2" type="ORF">LPJ61_005231</name>
</gene>
<feature type="region of interest" description="Disordered" evidence="1">
    <location>
        <begin position="75"/>
        <end position="98"/>
    </location>
</feature>
<organism evidence="2 3">
    <name type="scientific">Coemansia biformis</name>
    <dbReference type="NCBI Taxonomy" id="1286918"/>
    <lineage>
        <taxon>Eukaryota</taxon>
        <taxon>Fungi</taxon>
        <taxon>Fungi incertae sedis</taxon>
        <taxon>Zoopagomycota</taxon>
        <taxon>Kickxellomycotina</taxon>
        <taxon>Kickxellomycetes</taxon>
        <taxon>Kickxellales</taxon>
        <taxon>Kickxellaceae</taxon>
        <taxon>Coemansia</taxon>
    </lineage>
</organism>
<proteinExistence type="predicted"/>
<sequence length="170" mass="17927">MRRAVAAAGGLALGQILAAPAEHDAAECQLQLRRASTASYVYGSPAECPLEPGAAPHGLMFHDLPRMLRRLDCSLDDDDDDDEDNCDGNPGGGISDHGGDARLSVDCVIDQMRSLAGASSSVDIANAAQQIMGYLERESQRRQRQSERHHVVAAALADILAQSDPAPAAP</sequence>
<accession>A0A9W7Y7T5</accession>
<dbReference type="Proteomes" id="UP001143981">
    <property type="component" value="Unassembled WGS sequence"/>
</dbReference>
<evidence type="ECO:0000256" key="1">
    <source>
        <dbReference type="SAM" id="MobiDB-lite"/>
    </source>
</evidence>
<feature type="non-terminal residue" evidence="2">
    <location>
        <position position="1"/>
    </location>
</feature>
<evidence type="ECO:0000313" key="3">
    <source>
        <dbReference type="Proteomes" id="UP001143981"/>
    </source>
</evidence>